<dbReference type="AlphaFoldDB" id="H1KHR7"/>
<comment type="caution">
    <text evidence="3">The sequence shown here is derived from an EMBL/GenBank/DDBJ whole genome shotgun (WGS) entry which is preliminary data.</text>
</comment>
<gene>
    <name evidence="3" type="ORF">MetexDRAFT_2179</name>
</gene>
<accession>H1KHR7</accession>
<dbReference type="SUPFAM" id="SSF56563">
    <property type="entry name" value="Major capsid protein gp5"/>
    <property type="match status" value="1"/>
</dbReference>
<protein>
    <submittedName>
        <fullName evidence="3">Phage major capsid protein, HK97 family</fullName>
    </submittedName>
</protein>
<dbReference type="InterPro" id="IPR054612">
    <property type="entry name" value="Phage_capsid-like_C"/>
</dbReference>
<organism evidence="3 4">
    <name type="scientific">Methylorubrum extorquens DSM 13060</name>
    <dbReference type="NCBI Taxonomy" id="882800"/>
    <lineage>
        <taxon>Bacteria</taxon>
        <taxon>Pseudomonadati</taxon>
        <taxon>Pseudomonadota</taxon>
        <taxon>Alphaproteobacteria</taxon>
        <taxon>Hyphomicrobiales</taxon>
        <taxon>Methylobacteriaceae</taxon>
        <taxon>Methylorubrum</taxon>
    </lineage>
</organism>
<reference evidence="3 4" key="1">
    <citation type="submission" date="2011-09" db="EMBL/GenBank/DDBJ databases">
        <title>The draft genome of Methylobacterium extorquens DSM 13060.</title>
        <authorList>
            <consortium name="US DOE Joint Genome Institute (JGI-PGF)"/>
            <person name="Lucas S."/>
            <person name="Han J."/>
            <person name="Lapidus A."/>
            <person name="Cheng J.-F."/>
            <person name="Goodwin L."/>
            <person name="Pitluck S."/>
            <person name="Peters L."/>
            <person name="Land M.L."/>
            <person name="Hauser L."/>
            <person name="Koskimaki J."/>
            <person name="Halonen O."/>
            <person name="Pirttila A."/>
            <person name="Frank C."/>
            <person name="Woyke T.J."/>
        </authorList>
    </citation>
    <scope>NUCLEOTIDE SEQUENCE [LARGE SCALE GENOMIC DNA]</scope>
    <source>
        <strain evidence="3 4">DSM 13060</strain>
    </source>
</reference>
<sequence>MHTMFGLTQHVTRVAPAMPRAIVGQRVYAHTDPAKVISDLTSAFASFKADHESRMDNVQAAYDDLASRIAAGNLGGLGSSRAPEDPEYSRTFASYARKGHGEQTLSEANNSGDRARIQAAMSAGSNGDGGYLAPVEWDRNIVKALTVASPLRSLCTVVTTSGPGYSTLWNDGQWGSGWVGETASRPQTTTAQLANVVFKPGEIFAQPAITQQLLDDAAINLEQWLSDEVADTFARQEAIAFVSGDGLNKPQGFLSYIGSGTTLHPGGEPLTTPSGHASQITSDGLVDLVYALGAPYRTNASWLMNSASIAKVSKLKDGQGNYLWQPSFIAGQPPTLLGRPVYFEESMPDVAAGTLPIAVGDWRRFYVINDRVGVRILRDAYTAKPYVLFYTTKRVGGGVLDPKAVRFLKVGAAS</sequence>
<dbReference type="Proteomes" id="UP000004382">
    <property type="component" value="Unassembled WGS sequence"/>
</dbReference>
<dbReference type="Gene3D" id="3.30.2320.10">
    <property type="entry name" value="hypothetical protein PF0899 domain"/>
    <property type="match status" value="1"/>
</dbReference>
<proteinExistence type="predicted"/>
<name>H1KHR7_METEX</name>
<dbReference type="NCBIfam" id="TIGR01554">
    <property type="entry name" value="major_cap_HK97"/>
    <property type="match status" value="1"/>
</dbReference>
<dbReference type="Gene3D" id="3.30.2400.10">
    <property type="entry name" value="Major capsid protein gp5"/>
    <property type="match status" value="1"/>
</dbReference>
<feature type="domain" description="Phage capsid-like C-terminal" evidence="2">
    <location>
        <begin position="129"/>
        <end position="409"/>
    </location>
</feature>
<dbReference type="PATRIC" id="fig|882800.3.peg.2146"/>
<comment type="subcellular location">
    <subcellularLocation>
        <location evidence="1">Virion</location>
    </subcellularLocation>
</comment>
<evidence type="ECO:0000313" key="4">
    <source>
        <dbReference type="Proteomes" id="UP000004382"/>
    </source>
</evidence>
<dbReference type="InterPro" id="IPR024455">
    <property type="entry name" value="Phage_capsid"/>
</dbReference>
<evidence type="ECO:0000313" key="3">
    <source>
        <dbReference type="EMBL" id="EHP92945.1"/>
    </source>
</evidence>
<dbReference type="EMBL" id="AGJK01000045">
    <property type="protein sequence ID" value="EHP92945.1"/>
    <property type="molecule type" value="Genomic_DNA"/>
</dbReference>
<evidence type="ECO:0000256" key="1">
    <source>
        <dbReference type="ARBA" id="ARBA00004328"/>
    </source>
</evidence>
<evidence type="ECO:0000259" key="2">
    <source>
        <dbReference type="Pfam" id="PF05065"/>
    </source>
</evidence>
<dbReference type="Pfam" id="PF05065">
    <property type="entry name" value="Phage_capsid"/>
    <property type="match status" value="1"/>
</dbReference>
<dbReference type="RefSeq" id="WP_003599535.1">
    <property type="nucleotide sequence ID" value="NZ_AGJK01000045.1"/>
</dbReference>